<evidence type="ECO:0000313" key="1">
    <source>
        <dbReference type="EMBL" id="KAI3724331.1"/>
    </source>
</evidence>
<sequence length="122" mass="13729">MLEEAHINDQLPEYGVKLSEIPIRFTKGVKLSLNSINFRQFFPKVHNKRKFKALTVSLKLLFKKGSGTKREAEKNMDVFLVGCNGEGVLVEGRCSSKGYVLELRNQLLSSAGYVLELLSLLL</sequence>
<organism evidence="1 2">
    <name type="scientific">Cichorium intybus</name>
    <name type="common">Chicory</name>
    <dbReference type="NCBI Taxonomy" id="13427"/>
    <lineage>
        <taxon>Eukaryota</taxon>
        <taxon>Viridiplantae</taxon>
        <taxon>Streptophyta</taxon>
        <taxon>Embryophyta</taxon>
        <taxon>Tracheophyta</taxon>
        <taxon>Spermatophyta</taxon>
        <taxon>Magnoliopsida</taxon>
        <taxon>eudicotyledons</taxon>
        <taxon>Gunneridae</taxon>
        <taxon>Pentapetalae</taxon>
        <taxon>asterids</taxon>
        <taxon>campanulids</taxon>
        <taxon>Asterales</taxon>
        <taxon>Asteraceae</taxon>
        <taxon>Cichorioideae</taxon>
        <taxon>Cichorieae</taxon>
        <taxon>Cichoriinae</taxon>
        <taxon>Cichorium</taxon>
    </lineage>
</organism>
<reference evidence="1 2" key="2">
    <citation type="journal article" date="2022" name="Mol. Ecol. Resour.">
        <title>The genomes of chicory, endive, great burdock and yacon provide insights into Asteraceae paleo-polyploidization history and plant inulin production.</title>
        <authorList>
            <person name="Fan W."/>
            <person name="Wang S."/>
            <person name="Wang H."/>
            <person name="Wang A."/>
            <person name="Jiang F."/>
            <person name="Liu H."/>
            <person name="Zhao H."/>
            <person name="Xu D."/>
            <person name="Zhang Y."/>
        </authorList>
    </citation>
    <scope>NUCLEOTIDE SEQUENCE [LARGE SCALE GENOMIC DNA]</scope>
    <source>
        <strain evidence="2">cv. Punajuju</strain>
        <tissue evidence="1">Leaves</tissue>
    </source>
</reference>
<name>A0ACB9BQM8_CICIN</name>
<protein>
    <submittedName>
        <fullName evidence="1">Uncharacterized protein</fullName>
    </submittedName>
</protein>
<reference evidence="2" key="1">
    <citation type="journal article" date="2022" name="Mol. Ecol. Resour.">
        <title>The genomes of chicory, endive, great burdock and yacon provide insights into Asteraceae palaeo-polyploidization history and plant inulin production.</title>
        <authorList>
            <person name="Fan W."/>
            <person name="Wang S."/>
            <person name="Wang H."/>
            <person name="Wang A."/>
            <person name="Jiang F."/>
            <person name="Liu H."/>
            <person name="Zhao H."/>
            <person name="Xu D."/>
            <person name="Zhang Y."/>
        </authorList>
    </citation>
    <scope>NUCLEOTIDE SEQUENCE [LARGE SCALE GENOMIC DNA]</scope>
    <source>
        <strain evidence="2">cv. Punajuju</strain>
    </source>
</reference>
<dbReference type="Proteomes" id="UP001055811">
    <property type="component" value="Linkage Group LG06"/>
</dbReference>
<evidence type="ECO:0000313" key="2">
    <source>
        <dbReference type="Proteomes" id="UP001055811"/>
    </source>
</evidence>
<comment type="caution">
    <text evidence="1">The sequence shown here is derived from an EMBL/GenBank/DDBJ whole genome shotgun (WGS) entry which is preliminary data.</text>
</comment>
<dbReference type="EMBL" id="CM042014">
    <property type="protein sequence ID" value="KAI3724331.1"/>
    <property type="molecule type" value="Genomic_DNA"/>
</dbReference>
<accession>A0ACB9BQM8</accession>
<keyword evidence="2" id="KW-1185">Reference proteome</keyword>
<proteinExistence type="predicted"/>
<gene>
    <name evidence="1" type="ORF">L2E82_36103</name>
</gene>